<evidence type="ECO:0000256" key="13">
    <source>
        <dbReference type="ARBA" id="ARBA00023136"/>
    </source>
</evidence>
<dbReference type="InterPro" id="IPR013767">
    <property type="entry name" value="PAS_fold"/>
</dbReference>
<keyword evidence="9 18" id="KW-0418">Kinase</keyword>
<evidence type="ECO:0000259" key="16">
    <source>
        <dbReference type="PROSITE" id="PS50112"/>
    </source>
</evidence>
<dbReference type="InterPro" id="IPR036890">
    <property type="entry name" value="HATPase_C_sf"/>
</dbReference>
<dbReference type="InterPro" id="IPR000014">
    <property type="entry name" value="PAS"/>
</dbReference>
<keyword evidence="13 14" id="KW-0472">Membrane</keyword>
<evidence type="ECO:0000313" key="19">
    <source>
        <dbReference type="Proteomes" id="UP000241158"/>
    </source>
</evidence>
<evidence type="ECO:0000256" key="1">
    <source>
        <dbReference type="ARBA" id="ARBA00000085"/>
    </source>
</evidence>
<keyword evidence="5" id="KW-0597">Phosphoprotein</keyword>
<dbReference type="EC" id="2.7.13.3" evidence="3"/>
<keyword evidence="11 14" id="KW-1133">Transmembrane helix</keyword>
<dbReference type="Pfam" id="PF00512">
    <property type="entry name" value="HisKA"/>
    <property type="match status" value="1"/>
</dbReference>
<comment type="caution">
    <text evidence="18">The sequence shown here is derived from an EMBL/GenBank/DDBJ whole genome shotgun (WGS) entry which is preliminary data.</text>
</comment>
<keyword evidence="10" id="KW-0067">ATP-binding</keyword>
<dbReference type="PANTHER" id="PTHR43065:SF10">
    <property type="entry name" value="PEROXIDE STRESS-ACTIVATED HISTIDINE KINASE MAK3"/>
    <property type="match status" value="1"/>
</dbReference>
<evidence type="ECO:0000256" key="12">
    <source>
        <dbReference type="ARBA" id="ARBA00023012"/>
    </source>
</evidence>
<accession>A0A2P7ANP5</accession>
<keyword evidence="19" id="KW-1185">Reference proteome</keyword>
<name>A0A2P7ANP5_9HYPH</name>
<dbReference type="SMART" id="SM00091">
    <property type="entry name" value="PAS"/>
    <property type="match status" value="1"/>
</dbReference>
<dbReference type="SUPFAM" id="SSF55874">
    <property type="entry name" value="ATPase domain of HSP90 chaperone/DNA topoisomerase II/histidine kinase"/>
    <property type="match status" value="1"/>
</dbReference>
<evidence type="ECO:0000256" key="8">
    <source>
        <dbReference type="ARBA" id="ARBA00022741"/>
    </source>
</evidence>
<dbReference type="Pfam" id="PF00989">
    <property type="entry name" value="PAS"/>
    <property type="match status" value="1"/>
</dbReference>
<evidence type="ECO:0000256" key="6">
    <source>
        <dbReference type="ARBA" id="ARBA00022679"/>
    </source>
</evidence>
<evidence type="ECO:0000259" key="17">
    <source>
        <dbReference type="PROSITE" id="PS50885"/>
    </source>
</evidence>
<dbReference type="SUPFAM" id="SSF55785">
    <property type="entry name" value="PYP-like sensor domain (PAS domain)"/>
    <property type="match status" value="1"/>
</dbReference>
<comment type="subcellular location">
    <subcellularLocation>
        <location evidence="2">Cell membrane</location>
        <topology evidence="2">Multi-pass membrane protein</topology>
    </subcellularLocation>
</comment>
<keyword evidence="4" id="KW-1003">Cell membrane</keyword>
<dbReference type="InterPro" id="IPR035965">
    <property type="entry name" value="PAS-like_dom_sf"/>
</dbReference>
<dbReference type="PANTHER" id="PTHR43065">
    <property type="entry name" value="SENSOR HISTIDINE KINASE"/>
    <property type="match status" value="1"/>
</dbReference>
<keyword evidence="12" id="KW-0902">Two-component regulatory system</keyword>
<dbReference type="EMBL" id="PGGN01000004">
    <property type="protein sequence ID" value="PSH55830.1"/>
    <property type="molecule type" value="Genomic_DNA"/>
</dbReference>
<comment type="catalytic activity">
    <reaction evidence="1">
        <text>ATP + protein L-histidine = ADP + protein N-phospho-L-histidine.</text>
        <dbReference type="EC" id="2.7.13.3"/>
    </reaction>
</comment>
<evidence type="ECO:0000256" key="9">
    <source>
        <dbReference type="ARBA" id="ARBA00022777"/>
    </source>
</evidence>
<evidence type="ECO:0000256" key="11">
    <source>
        <dbReference type="ARBA" id="ARBA00022989"/>
    </source>
</evidence>
<dbReference type="GO" id="GO:0005886">
    <property type="term" value="C:plasma membrane"/>
    <property type="evidence" value="ECO:0007669"/>
    <property type="project" value="UniProtKB-SubCell"/>
</dbReference>
<feature type="domain" description="Histidine kinase" evidence="15">
    <location>
        <begin position="499"/>
        <end position="721"/>
    </location>
</feature>
<keyword evidence="6" id="KW-0808">Transferase</keyword>
<evidence type="ECO:0000259" key="15">
    <source>
        <dbReference type="PROSITE" id="PS50109"/>
    </source>
</evidence>
<feature type="transmembrane region" description="Helical" evidence="14">
    <location>
        <begin position="283"/>
        <end position="305"/>
    </location>
</feature>
<dbReference type="Pfam" id="PF19312">
    <property type="entry name" value="NtrY_N"/>
    <property type="match status" value="1"/>
</dbReference>
<dbReference type="Pfam" id="PF00672">
    <property type="entry name" value="HAMP"/>
    <property type="match status" value="1"/>
</dbReference>
<feature type="domain" description="HAMP" evidence="17">
    <location>
        <begin position="309"/>
        <end position="362"/>
    </location>
</feature>
<dbReference type="SMART" id="SM00387">
    <property type="entry name" value="HATPase_c"/>
    <property type="match status" value="1"/>
</dbReference>
<dbReference type="AlphaFoldDB" id="A0A2P7ANP5"/>
<evidence type="ECO:0000256" key="4">
    <source>
        <dbReference type="ARBA" id="ARBA00022475"/>
    </source>
</evidence>
<dbReference type="Pfam" id="PF02518">
    <property type="entry name" value="HATPase_c"/>
    <property type="match status" value="1"/>
</dbReference>
<dbReference type="Proteomes" id="UP000241158">
    <property type="component" value="Unassembled WGS sequence"/>
</dbReference>
<feature type="transmembrane region" description="Helical" evidence="14">
    <location>
        <begin position="88"/>
        <end position="110"/>
    </location>
</feature>
<evidence type="ECO:0000256" key="10">
    <source>
        <dbReference type="ARBA" id="ARBA00022840"/>
    </source>
</evidence>
<dbReference type="GO" id="GO:0000155">
    <property type="term" value="F:phosphorelay sensor kinase activity"/>
    <property type="evidence" value="ECO:0007669"/>
    <property type="project" value="InterPro"/>
</dbReference>
<gene>
    <name evidence="18" type="ORF">CU100_19430</name>
</gene>
<evidence type="ECO:0000256" key="5">
    <source>
        <dbReference type="ARBA" id="ARBA00022553"/>
    </source>
</evidence>
<dbReference type="InterPro" id="IPR005467">
    <property type="entry name" value="His_kinase_dom"/>
</dbReference>
<dbReference type="InterPro" id="IPR036097">
    <property type="entry name" value="HisK_dim/P_sf"/>
</dbReference>
<dbReference type="InterPro" id="IPR017232">
    <property type="entry name" value="NtrY"/>
</dbReference>
<organism evidence="18 19">
    <name type="scientific">Phyllobacterium endophyticum</name>
    <dbReference type="NCBI Taxonomy" id="1149773"/>
    <lineage>
        <taxon>Bacteria</taxon>
        <taxon>Pseudomonadati</taxon>
        <taxon>Pseudomonadota</taxon>
        <taxon>Alphaproteobacteria</taxon>
        <taxon>Hyphomicrobiales</taxon>
        <taxon>Phyllobacteriaceae</taxon>
        <taxon>Phyllobacterium</taxon>
    </lineage>
</organism>
<feature type="domain" description="PAS" evidence="16">
    <location>
        <begin position="374"/>
        <end position="422"/>
    </location>
</feature>
<dbReference type="PIRSF" id="PIRSF037532">
    <property type="entry name" value="STHK_NtrY"/>
    <property type="match status" value="1"/>
</dbReference>
<dbReference type="PRINTS" id="PR00344">
    <property type="entry name" value="BCTRLSENSOR"/>
</dbReference>
<evidence type="ECO:0000256" key="2">
    <source>
        <dbReference type="ARBA" id="ARBA00004651"/>
    </source>
</evidence>
<dbReference type="InterPro" id="IPR045671">
    <property type="entry name" value="NtrY-like_N"/>
</dbReference>
<dbReference type="Gene3D" id="3.30.565.10">
    <property type="entry name" value="Histidine kinase-like ATPase, C-terminal domain"/>
    <property type="match status" value="1"/>
</dbReference>
<dbReference type="CDD" id="cd06225">
    <property type="entry name" value="HAMP"/>
    <property type="match status" value="1"/>
</dbReference>
<keyword evidence="7 14" id="KW-0812">Transmembrane</keyword>
<dbReference type="PROSITE" id="PS50112">
    <property type="entry name" value="PAS"/>
    <property type="match status" value="1"/>
</dbReference>
<evidence type="ECO:0000313" key="18">
    <source>
        <dbReference type="EMBL" id="PSH55830.1"/>
    </source>
</evidence>
<dbReference type="GO" id="GO:0006355">
    <property type="term" value="P:regulation of DNA-templated transcription"/>
    <property type="evidence" value="ECO:0007669"/>
    <property type="project" value="InterPro"/>
</dbReference>
<dbReference type="CDD" id="cd00082">
    <property type="entry name" value="HisKA"/>
    <property type="match status" value="1"/>
</dbReference>
<protein>
    <recommendedName>
        <fullName evidence="3">histidine kinase</fullName>
        <ecNumber evidence="3">2.7.13.3</ecNumber>
    </recommendedName>
</protein>
<dbReference type="GO" id="GO:0005524">
    <property type="term" value="F:ATP binding"/>
    <property type="evidence" value="ECO:0007669"/>
    <property type="project" value="UniProtKB-KW"/>
</dbReference>
<dbReference type="Gene3D" id="6.10.340.10">
    <property type="match status" value="1"/>
</dbReference>
<dbReference type="SUPFAM" id="SSF47384">
    <property type="entry name" value="Homodimeric domain of signal transducing histidine kinase"/>
    <property type="match status" value="1"/>
</dbReference>
<keyword evidence="8" id="KW-0547">Nucleotide-binding</keyword>
<feature type="transmembrane region" description="Helical" evidence="14">
    <location>
        <begin position="48"/>
        <end position="68"/>
    </location>
</feature>
<feature type="transmembrane region" description="Helical" evidence="14">
    <location>
        <begin position="15"/>
        <end position="36"/>
    </location>
</feature>
<evidence type="ECO:0000256" key="7">
    <source>
        <dbReference type="ARBA" id="ARBA00022692"/>
    </source>
</evidence>
<dbReference type="InterPro" id="IPR003660">
    <property type="entry name" value="HAMP_dom"/>
</dbReference>
<dbReference type="CDD" id="cd00130">
    <property type="entry name" value="PAS"/>
    <property type="match status" value="1"/>
</dbReference>
<dbReference type="Gene3D" id="1.10.287.130">
    <property type="match status" value="1"/>
</dbReference>
<dbReference type="InterPro" id="IPR004358">
    <property type="entry name" value="Sig_transdc_His_kin-like_C"/>
</dbReference>
<dbReference type="OrthoDB" id="9776727at2"/>
<sequence>MSKTLVKPQVLPKGALIMTLLSLATTIVSFVIMMGVTDISPTKQTTQIVIAANAVSILVLVYLSYATLRKLFLFKSKEKHRDLHTNLAIIFALIASIPSIIVACFSLVVLDSRLNSWINPENNQIIDMSIKAAQSYTEDNAQSLLTTTLSMAIDLDQRRMLYSLDRGAFANWLTYDADRNNLLGASLVKSNGEVVVSAQLVNDHTLPPPPLEALRSAAGDRPVLIPPGSTSLVGAIIKTQALPDLYLYTIRAVDSSALNNMRVMTDNNAEYQSLASNRRNTQIAYALLYIELTLLLLLTAVWTGIAVANRVVRPIRLLIGAASDVSTGNFDVSVPVRASDGDIGSLSHTFNNMVGQLKTQHHDLISAKDEIDERRRFTEAVLSGVTAGVISVNSHGDIAGLNRPAEQMLSIDGGEAIGKNLIDILPEIGAVFAAARENGRSSSRKQVSITRNGLARSFNVQITREDADTQNTSYVVTVDDITDLVAAHRSSAWADVARRIAHEIKNPLTPIQLSAERIRRRYGKVITEDREVFDQCTETIIRQVGDIGRMVDEFSEFARMPKPQLAPTDIRDVLRDASFLVEISNSQIRFQHDFADEPLVGNFDNRLLGQAFGNIIKNASEAIEAVVKAGTVEEGLILVRAASTGSSIIVEVLDNGKGLPAENRHQLLEPYVTTREKGTGLGLAIVKKIVEDHGGHLEMLDVPASFAGRGAMVRMTFPKLVEANAA</sequence>
<dbReference type="Gene3D" id="3.30.450.20">
    <property type="entry name" value="PAS domain"/>
    <property type="match status" value="1"/>
</dbReference>
<dbReference type="SMART" id="SM00304">
    <property type="entry name" value="HAMP"/>
    <property type="match status" value="1"/>
</dbReference>
<reference evidence="19" key="1">
    <citation type="submission" date="2017-11" db="EMBL/GenBank/DDBJ databases">
        <authorList>
            <person name="Kuznetsova I."/>
            <person name="Sazanova A."/>
            <person name="Chirak E."/>
            <person name="Safronova V."/>
            <person name="Willems A."/>
        </authorList>
    </citation>
    <scope>NUCLEOTIDE SEQUENCE [LARGE SCALE GENOMIC DNA]</scope>
    <source>
        <strain evidence="19">PEPV15</strain>
    </source>
</reference>
<evidence type="ECO:0000256" key="3">
    <source>
        <dbReference type="ARBA" id="ARBA00012438"/>
    </source>
</evidence>
<dbReference type="RefSeq" id="WP_106718242.1">
    <property type="nucleotide sequence ID" value="NZ_JACHXT010000001.1"/>
</dbReference>
<dbReference type="PROSITE" id="PS50885">
    <property type="entry name" value="HAMP"/>
    <property type="match status" value="1"/>
</dbReference>
<dbReference type="PROSITE" id="PS50109">
    <property type="entry name" value="HIS_KIN"/>
    <property type="match status" value="1"/>
</dbReference>
<proteinExistence type="predicted"/>
<evidence type="ECO:0000256" key="14">
    <source>
        <dbReference type="SAM" id="Phobius"/>
    </source>
</evidence>
<dbReference type="InterPro" id="IPR003661">
    <property type="entry name" value="HisK_dim/P_dom"/>
</dbReference>
<dbReference type="InterPro" id="IPR003594">
    <property type="entry name" value="HATPase_dom"/>
</dbReference>
<dbReference type="SUPFAM" id="SSF158472">
    <property type="entry name" value="HAMP domain-like"/>
    <property type="match status" value="1"/>
</dbReference>
<dbReference type="SMART" id="SM00388">
    <property type="entry name" value="HisKA"/>
    <property type="match status" value="1"/>
</dbReference>